<dbReference type="KEGG" id="tut:107363564"/>
<dbReference type="GO" id="GO:0019695">
    <property type="term" value="P:choline metabolic process"/>
    <property type="evidence" value="ECO:0007669"/>
    <property type="project" value="TreeGrafter"/>
</dbReference>
<dbReference type="eggNOG" id="KOG4389">
    <property type="taxonomic scope" value="Eukaryota"/>
</dbReference>
<dbReference type="AlphaFoldDB" id="T1KG31"/>
<dbReference type="EMBL" id="CAEY01000040">
    <property type="status" value="NOT_ANNOTATED_CDS"/>
    <property type="molecule type" value="Genomic_DNA"/>
</dbReference>
<dbReference type="SUPFAM" id="SSF53474">
    <property type="entry name" value="alpha/beta-Hydrolases"/>
    <property type="match status" value="1"/>
</dbReference>
<dbReference type="Proteomes" id="UP000015104">
    <property type="component" value="Unassembled WGS sequence"/>
</dbReference>
<evidence type="ECO:0000313" key="7">
    <source>
        <dbReference type="EnsemblMetazoa" id="tetur10g05290.1"/>
    </source>
</evidence>
<reference evidence="7" key="2">
    <citation type="submission" date="2015-06" db="UniProtKB">
        <authorList>
            <consortium name="EnsemblMetazoa"/>
        </authorList>
    </citation>
    <scope>IDENTIFICATION</scope>
</reference>
<gene>
    <name evidence="7" type="primary">107363564</name>
</gene>
<dbReference type="PROSITE" id="PS00122">
    <property type="entry name" value="CARBOXYLESTERASE_B_1"/>
    <property type="match status" value="1"/>
</dbReference>
<accession>T1KG31</accession>
<dbReference type="GO" id="GO:0003990">
    <property type="term" value="F:acetylcholinesterase activity"/>
    <property type="evidence" value="ECO:0007669"/>
    <property type="project" value="TreeGrafter"/>
</dbReference>
<evidence type="ECO:0000256" key="1">
    <source>
        <dbReference type="ARBA" id="ARBA00005964"/>
    </source>
</evidence>
<dbReference type="EnsemblMetazoa" id="tetur10g05290.1">
    <property type="protein sequence ID" value="tetur10g05290.1"/>
    <property type="gene ID" value="tetur10g05290"/>
</dbReference>
<dbReference type="GO" id="GO:0005615">
    <property type="term" value="C:extracellular space"/>
    <property type="evidence" value="ECO:0007669"/>
    <property type="project" value="TreeGrafter"/>
</dbReference>
<evidence type="ECO:0000256" key="2">
    <source>
        <dbReference type="ARBA" id="ARBA00022487"/>
    </source>
</evidence>
<evidence type="ECO:0000313" key="8">
    <source>
        <dbReference type="Proteomes" id="UP000015104"/>
    </source>
</evidence>
<dbReference type="InterPro" id="IPR002018">
    <property type="entry name" value="CarbesteraseB"/>
</dbReference>
<dbReference type="InterPro" id="IPR050654">
    <property type="entry name" value="AChE-related_enzymes"/>
</dbReference>
<dbReference type="HOGENOM" id="CLU_006586_13_0_1"/>
<evidence type="ECO:0000256" key="4">
    <source>
        <dbReference type="ARBA" id="ARBA00023180"/>
    </source>
</evidence>
<feature type="domain" description="Carboxylesterase type B" evidence="6">
    <location>
        <begin position="28"/>
        <end position="504"/>
    </location>
</feature>
<organism evidence="7 8">
    <name type="scientific">Tetranychus urticae</name>
    <name type="common">Two-spotted spider mite</name>
    <dbReference type="NCBI Taxonomy" id="32264"/>
    <lineage>
        <taxon>Eukaryota</taxon>
        <taxon>Metazoa</taxon>
        <taxon>Ecdysozoa</taxon>
        <taxon>Arthropoda</taxon>
        <taxon>Chelicerata</taxon>
        <taxon>Arachnida</taxon>
        <taxon>Acari</taxon>
        <taxon>Acariformes</taxon>
        <taxon>Trombidiformes</taxon>
        <taxon>Prostigmata</taxon>
        <taxon>Eleutherengona</taxon>
        <taxon>Raphignathae</taxon>
        <taxon>Tetranychoidea</taxon>
        <taxon>Tetranychidae</taxon>
        <taxon>Tetranychus</taxon>
    </lineage>
</organism>
<dbReference type="GO" id="GO:0005886">
    <property type="term" value="C:plasma membrane"/>
    <property type="evidence" value="ECO:0007669"/>
    <property type="project" value="TreeGrafter"/>
</dbReference>
<keyword evidence="3 5" id="KW-0378">Hydrolase</keyword>
<keyword evidence="2" id="KW-0719">Serine esterase</keyword>
<dbReference type="InterPro" id="IPR029058">
    <property type="entry name" value="AB_hydrolase_fold"/>
</dbReference>
<dbReference type="PANTHER" id="PTHR43918">
    <property type="entry name" value="ACETYLCHOLINESTERASE"/>
    <property type="match status" value="1"/>
</dbReference>
<dbReference type="GO" id="GO:0006581">
    <property type="term" value="P:acetylcholine catabolic process"/>
    <property type="evidence" value="ECO:0007669"/>
    <property type="project" value="TreeGrafter"/>
</dbReference>
<dbReference type="EC" id="3.1.1.-" evidence="5"/>
<evidence type="ECO:0000256" key="5">
    <source>
        <dbReference type="RuleBase" id="RU361235"/>
    </source>
</evidence>
<evidence type="ECO:0000256" key="3">
    <source>
        <dbReference type="ARBA" id="ARBA00022801"/>
    </source>
</evidence>
<dbReference type="STRING" id="32264.T1KG31"/>
<keyword evidence="8" id="KW-1185">Reference proteome</keyword>
<dbReference type="ESTHER" id="tetur-t1kg31">
    <property type="family name" value="Cholinesterase-like"/>
</dbReference>
<keyword evidence="5" id="KW-0732">Signal</keyword>
<name>T1KG31_TETUR</name>
<dbReference type="OrthoDB" id="6508443at2759"/>
<comment type="similarity">
    <text evidence="1 5">Belongs to the type-B carboxylesterase/lipase family.</text>
</comment>
<feature type="chain" id="PRO_5005147095" description="Carboxylic ester hydrolase" evidence="5">
    <location>
        <begin position="25"/>
        <end position="540"/>
    </location>
</feature>
<protein>
    <recommendedName>
        <fullName evidence="5">Carboxylic ester hydrolase</fullName>
        <ecNumber evidence="5">3.1.1.-</ecNumber>
    </recommendedName>
</protein>
<dbReference type="OMA" id="FIMMESW"/>
<keyword evidence="4" id="KW-0325">Glycoprotein</keyword>
<evidence type="ECO:0000259" key="6">
    <source>
        <dbReference type="Pfam" id="PF00135"/>
    </source>
</evidence>
<proteinExistence type="inferred from homology"/>
<dbReference type="Gene3D" id="3.40.50.1820">
    <property type="entry name" value="alpha/beta hydrolase"/>
    <property type="match status" value="1"/>
</dbReference>
<dbReference type="InterPro" id="IPR019826">
    <property type="entry name" value="Carboxylesterase_B_AS"/>
</dbReference>
<feature type="signal peptide" evidence="5">
    <location>
        <begin position="1"/>
        <end position="24"/>
    </location>
</feature>
<sequence length="540" mass="60026">MGTVVYLIFLPFICLVNVLSYGYALDADPIVSLPAGLVRGRTVSFRGIDVDQFLGIPFAEPPLGQLRFVKPVPKKPWEGLIQANDWGPICSQKGKNSTEDCLYLNVFVTSSATNDTKNGKNKLRPVMVWIHGGAFLRGSANFPDNFDGTILTAIHDVIIVTINYRLGPLGFLYLPENGIPGNMGLWDQKLALEWVKDNIIKFGGDPGRVTVFGESAGGLAISAHLVSPYSKGLFRNAVLQSGAFYTSKRLMGPNVPKEFLKEINCTQIDQLQSCLSSYQFGQNEAADTLTFAPIVDHDFLLDVPMNLINNHSVDSSINIFLGAIEYEGAAKLAAEIDPVLFDPVNPKNLTLSLVRKVLSTRSDPYSLDYLMNLYFSNADPNNSTELRLILSKVIGDILITCPTYVYGRDLILNGQASVYAYYLTQKPIKSINNFPPPDKIWLPPTHADDDPFVFGYPLSTVEYHTKEEVIVSFIMMESWTNFAKKDKPGSLGHKKWPSWKKLESGTISYPTMEFNSKKIGHFETSAVEFCFNHFPFPTES</sequence>
<dbReference type="Pfam" id="PF00135">
    <property type="entry name" value="COesterase"/>
    <property type="match status" value="1"/>
</dbReference>
<reference evidence="8" key="1">
    <citation type="submission" date="2011-08" db="EMBL/GenBank/DDBJ databases">
        <authorList>
            <person name="Rombauts S."/>
        </authorList>
    </citation>
    <scope>NUCLEOTIDE SEQUENCE</scope>
    <source>
        <strain evidence="8">London</strain>
    </source>
</reference>
<dbReference type="PANTHER" id="PTHR43918:SF4">
    <property type="entry name" value="CARBOXYLIC ESTER HYDROLASE"/>
    <property type="match status" value="1"/>
</dbReference>